<proteinExistence type="predicted"/>
<dbReference type="PANTHER" id="PTHR30006:SF25">
    <property type="entry name" value="PHOSPHOGLYCERATE TRANSPORT REGULATORY PROTEIN PGTC"/>
    <property type="match status" value="1"/>
</dbReference>
<dbReference type="Proteomes" id="UP000279959">
    <property type="component" value="Chromosome"/>
</dbReference>
<keyword evidence="1" id="KW-0732">Signal</keyword>
<evidence type="ECO:0000313" key="2">
    <source>
        <dbReference type="EMBL" id="BBD97214.1"/>
    </source>
</evidence>
<reference evidence="2 3" key="1">
    <citation type="submission" date="2018-05" db="EMBL/GenBank/DDBJ databases">
        <title>Complete Genome Sequence of the Nonylphenol-Degrading Bacterium Sphingobium amiense DSM 16289T.</title>
        <authorList>
            <person name="Ootsuka M."/>
            <person name="Nishizawa T."/>
            <person name="Ohta H."/>
        </authorList>
    </citation>
    <scope>NUCLEOTIDE SEQUENCE [LARGE SCALE GENOMIC DNA]</scope>
    <source>
        <strain evidence="2 3">DSM 16289</strain>
    </source>
</reference>
<dbReference type="KEGG" id="sami:SAMIE_1007150"/>
<gene>
    <name evidence="2" type="ORF">SAMIE_1007150</name>
</gene>
<dbReference type="PANTHER" id="PTHR30006">
    <property type="entry name" value="THIAMINE-BINDING PERIPLASMIC PROTEIN-RELATED"/>
    <property type="match status" value="1"/>
</dbReference>
<dbReference type="AlphaFoldDB" id="A0A494VXU4"/>
<evidence type="ECO:0000256" key="1">
    <source>
        <dbReference type="ARBA" id="ARBA00022729"/>
    </source>
</evidence>
<dbReference type="EMBL" id="AP018664">
    <property type="protein sequence ID" value="BBD97214.1"/>
    <property type="molecule type" value="Genomic_DNA"/>
</dbReference>
<accession>A0A494VXU4</accession>
<sequence length="367" mass="39787">MKGLFALSAVLVTLFVASVVIVARDNAPQTRYFTPPDDVYVTYFSAPKEAGMPLVISATVDAGFMRPFLLAFQRHNPAVSIVYIQSRSGKFLKQALDSCHLNQMAADIYLSASTDQLMRLANENCAQSLPAAIGASAPGQAQWRNEVVAFAVEPAAFVFSKSTANASGRVPTSHIALLDWLRKLPPGSDRIGTYDIVESADGYNFAASDSRQAALYGRVLEGLGRSDIRLYCCSNVMVDAVARGEIRFAYNVQLSYAYAAQRAGSRIEVVVPRDYQALQTLSFMVPVGARTPGTATKLAAFLVSDEARALARDGLVQPGQSRAIAMAHANALLDKAWVTPLLLSLQDHARRNRLISEWRQAIVSPAQ</sequence>
<dbReference type="RefSeq" id="WP_066698666.1">
    <property type="nucleotide sequence ID" value="NZ_AP018664.1"/>
</dbReference>
<protein>
    <submittedName>
        <fullName evidence="2">ABC transporter substrate-binding protein</fullName>
    </submittedName>
</protein>
<dbReference type="Pfam" id="PF13531">
    <property type="entry name" value="SBP_bac_11"/>
    <property type="match status" value="1"/>
</dbReference>
<name>A0A494VXU4_9SPHN</name>
<evidence type="ECO:0000313" key="3">
    <source>
        <dbReference type="Proteomes" id="UP000279959"/>
    </source>
</evidence>
<dbReference type="GO" id="GO:0030288">
    <property type="term" value="C:outer membrane-bounded periplasmic space"/>
    <property type="evidence" value="ECO:0007669"/>
    <property type="project" value="TreeGrafter"/>
</dbReference>
<dbReference type="Gene3D" id="3.40.190.10">
    <property type="entry name" value="Periplasmic binding protein-like II"/>
    <property type="match status" value="2"/>
</dbReference>
<keyword evidence="3" id="KW-1185">Reference proteome</keyword>
<organism evidence="2 3">
    <name type="scientific">Sphingobium amiense</name>
    <dbReference type="NCBI Taxonomy" id="135719"/>
    <lineage>
        <taxon>Bacteria</taxon>
        <taxon>Pseudomonadati</taxon>
        <taxon>Pseudomonadota</taxon>
        <taxon>Alphaproteobacteria</taxon>
        <taxon>Sphingomonadales</taxon>
        <taxon>Sphingomonadaceae</taxon>
        <taxon>Sphingobium</taxon>
    </lineage>
</organism>
<dbReference type="SUPFAM" id="SSF53850">
    <property type="entry name" value="Periplasmic binding protein-like II"/>
    <property type="match status" value="1"/>
</dbReference>